<dbReference type="EMBL" id="JPWF01000014">
    <property type="protein sequence ID" value="RCK32908.1"/>
    <property type="molecule type" value="Genomic_DNA"/>
</dbReference>
<evidence type="ECO:0000313" key="10">
    <source>
        <dbReference type="Proteomes" id="UP000253226"/>
    </source>
</evidence>
<protein>
    <submittedName>
        <fullName evidence="9">ABC transporter permease</fullName>
    </submittedName>
</protein>
<gene>
    <name evidence="9" type="ORF">TH19_18580</name>
</gene>
<feature type="transmembrane region" description="Helical" evidence="8">
    <location>
        <begin position="89"/>
        <end position="110"/>
    </location>
</feature>
<evidence type="ECO:0000256" key="1">
    <source>
        <dbReference type="ARBA" id="ARBA00004651"/>
    </source>
</evidence>
<feature type="transmembrane region" description="Helical" evidence="8">
    <location>
        <begin position="304"/>
        <end position="328"/>
    </location>
</feature>
<evidence type="ECO:0000256" key="8">
    <source>
        <dbReference type="SAM" id="Phobius"/>
    </source>
</evidence>
<evidence type="ECO:0000313" key="9">
    <source>
        <dbReference type="EMBL" id="RCK32908.1"/>
    </source>
</evidence>
<organism evidence="9 10">
    <name type="scientific">Thalassospira profundimaris</name>
    <dbReference type="NCBI Taxonomy" id="502049"/>
    <lineage>
        <taxon>Bacteria</taxon>
        <taxon>Pseudomonadati</taxon>
        <taxon>Pseudomonadota</taxon>
        <taxon>Alphaproteobacteria</taxon>
        <taxon>Rhodospirillales</taxon>
        <taxon>Thalassospiraceae</taxon>
        <taxon>Thalassospira</taxon>
    </lineage>
</organism>
<dbReference type="Gene3D" id="1.10.3470.10">
    <property type="entry name" value="ABC transporter involved in vitamin B12 uptake, BtuC"/>
    <property type="match status" value="1"/>
</dbReference>
<comment type="subcellular location">
    <subcellularLocation>
        <location evidence="1">Cell membrane</location>
        <topology evidence="1">Multi-pass membrane protein</topology>
    </subcellularLocation>
</comment>
<dbReference type="GO" id="GO:0005886">
    <property type="term" value="C:plasma membrane"/>
    <property type="evidence" value="ECO:0007669"/>
    <property type="project" value="UniProtKB-SubCell"/>
</dbReference>
<dbReference type="Proteomes" id="UP000253226">
    <property type="component" value="Unassembled WGS sequence"/>
</dbReference>
<evidence type="ECO:0000256" key="7">
    <source>
        <dbReference type="ARBA" id="ARBA00023136"/>
    </source>
</evidence>
<dbReference type="PANTHER" id="PTHR30472">
    <property type="entry name" value="FERRIC ENTEROBACTIN TRANSPORT SYSTEM PERMEASE PROTEIN"/>
    <property type="match status" value="1"/>
</dbReference>
<accession>A0A367W0L5</accession>
<dbReference type="OrthoDB" id="9811975at2"/>
<name>A0A367W0L5_9PROT</name>
<evidence type="ECO:0000256" key="4">
    <source>
        <dbReference type="ARBA" id="ARBA00022475"/>
    </source>
</evidence>
<dbReference type="SUPFAM" id="SSF81345">
    <property type="entry name" value="ABC transporter involved in vitamin B12 uptake, BtuC"/>
    <property type="match status" value="1"/>
</dbReference>
<keyword evidence="5 8" id="KW-0812">Transmembrane</keyword>
<keyword evidence="4" id="KW-1003">Cell membrane</keyword>
<evidence type="ECO:0000256" key="6">
    <source>
        <dbReference type="ARBA" id="ARBA00022989"/>
    </source>
</evidence>
<dbReference type="GO" id="GO:0022857">
    <property type="term" value="F:transmembrane transporter activity"/>
    <property type="evidence" value="ECO:0007669"/>
    <property type="project" value="InterPro"/>
</dbReference>
<keyword evidence="7 8" id="KW-0472">Membrane</keyword>
<dbReference type="RefSeq" id="WP_114103752.1">
    <property type="nucleotide sequence ID" value="NZ_JPWF01000014.1"/>
</dbReference>
<feature type="transmembrane region" description="Helical" evidence="8">
    <location>
        <begin position="195"/>
        <end position="221"/>
    </location>
</feature>
<dbReference type="GO" id="GO:0033214">
    <property type="term" value="P:siderophore-iron import into cell"/>
    <property type="evidence" value="ECO:0007669"/>
    <property type="project" value="TreeGrafter"/>
</dbReference>
<feature type="transmembrane region" description="Helical" evidence="8">
    <location>
        <begin position="116"/>
        <end position="134"/>
    </location>
</feature>
<dbReference type="CDD" id="cd06550">
    <property type="entry name" value="TM_ABC_iron-siderophores_like"/>
    <property type="match status" value="1"/>
</dbReference>
<sequence>MTRRGSAFLVFVLALTIAFVANLSLGASIIAPNDIRAAFFQFDADNYDHFIVVYQRLPRVLIAVFTGSVMACGGAVLQGLMRNPLASPTLLGVNAGATLFVVGGVIFFGISSASQGLVALIGGAVGFAICLVVARMSGMDGNPKGLSLILSGAVVSMLLIGIANAFLLSSPELRNEFLGWMSGNINHVYFDRLELLWPVGVIGMGVLLVLSRALSLIALGSEKASSAGVNVTLVSRLAVGAVVLSCSAAVAICGPVGFVGLVVPHIVRPLVGANQTAVIPGCILVGATVCLIADMIARMAFAPFVLHTGLMMDMVGGVVFAIIVRRYYLTPGLRRSL</sequence>
<dbReference type="Pfam" id="PF01032">
    <property type="entry name" value="FecCD"/>
    <property type="match status" value="1"/>
</dbReference>
<evidence type="ECO:0000256" key="5">
    <source>
        <dbReference type="ARBA" id="ARBA00022692"/>
    </source>
</evidence>
<keyword evidence="3" id="KW-0813">Transport</keyword>
<dbReference type="InterPro" id="IPR037294">
    <property type="entry name" value="ABC_BtuC-like"/>
</dbReference>
<keyword evidence="6 8" id="KW-1133">Transmembrane helix</keyword>
<feature type="transmembrane region" description="Helical" evidence="8">
    <location>
        <begin position="57"/>
        <end position="77"/>
    </location>
</feature>
<proteinExistence type="inferred from homology"/>
<feature type="transmembrane region" description="Helical" evidence="8">
    <location>
        <begin position="278"/>
        <end position="297"/>
    </location>
</feature>
<evidence type="ECO:0000256" key="3">
    <source>
        <dbReference type="ARBA" id="ARBA00022448"/>
    </source>
</evidence>
<dbReference type="InterPro" id="IPR000522">
    <property type="entry name" value="ABC_transptr_permease_BtuC"/>
</dbReference>
<dbReference type="AlphaFoldDB" id="A0A367W0L5"/>
<comment type="similarity">
    <text evidence="2">Belongs to the binding-protein-dependent transport system permease family. FecCD subfamily.</text>
</comment>
<evidence type="ECO:0000256" key="2">
    <source>
        <dbReference type="ARBA" id="ARBA00007935"/>
    </source>
</evidence>
<dbReference type="PANTHER" id="PTHR30472:SF1">
    <property type="entry name" value="FE(3+) DICITRATE TRANSPORT SYSTEM PERMEASE PROTEIN FECC-RELATED"/>
    <property type="match status" value="1"/>
</dbReference>
<reference evidence="9 10" key="1">
    <citation type="submission" date="2014-07" db="EMBL/GenBank/DDBJ databases">
        <title>Draft genome sequence of Thalassospira profundimaris 35.</title>
        <authorList>
            <person name="Lai Q."/>
            <person name="Shao Z."/>
        </authorList>
    </citation>
    <scope>NUCLEOTIDE SEQUENCE [LARGE SCALE GENOMIC DNA]</scope>
    <source>
        <strain evidence="9 10">35</strain>
    </source>
</reference>
<feature type="transmembrane region" description="Helical" evidence="8">
    <location>
        <begin position="233"/>
        <end position="258"/>
    </location>
</feature>
<comment type="caution">
    <text evidence="9">The sequence shown here is derived from an EMBL/GenBank/DDBJ whole genome shotgun (WGS) entry which is preliminary data.</text>
</comment>
<feature type="transmembrane region" description="Helical" evidence="8">
    <location>
        <begin position="146"/>
        <end position="168"/>
    </location>
</feature>